<feature type="region of interest" description="Disordered" evidence="1">
    <location>
        <begin position="1"/>
        <end position="93"/>
    </location>
</feature>
<feature type="compositionally biased region" description="Basic and acidic residues" evidence="1">
    <location>
        <begin position="82"/>
        <end position="93"/>
    </location>
</feature>
<organism evidence="2 3">
    <name type="scientific">Oleiphilus messinensis</name>
    <dbReference type="NCBI Taxonomy" id="141451"/>
    <lineage>
        <taxon>Bacteria</taxon>
        <taxon>Pseudomonadati</taxon>
        <taxon>Pseudomonadota</taxon>
        <taxon>Gammaproteobacteria</taxon>
        <taxon>Oceanospirillales</taxon>
        <taxon>Oleiphilaceae</taxon>
        <taxon>Oleiphilus</taxon>
    </lineage>
</organism>
<reference evidence="2 3" key="1">
    <citation type="submission" date="2017-05" db="EMBL/GenBank/DDBJ databases">
        <title>Genomic insights into alkan degradation activity of Oleiphilus messinensis.</title>
        <authorList>
            <person name="Kozyavkin S.A."/>
            <person name="Slesarev A.I."/>
            <person name="Golyshin P.N."/>
            <person name="Korzhenkov A."/>
            <person name="Golyshina O.N."/>
            <person name="Toshchakov S.V."/>
        </authorList>
    </citation>
    <scope>NUCLEOTIDE SEQUENCE [LARGE SCALE GENOMIC DNA]</scope>
    <source>
        <strain evidence="2 3">ME102</strain>
    </source>
</reference>
<feature type="compositionally biased region" description="Polar residues" evidence="1">
    <location>
        <begin position="1"/>
        <end position="25"/>
    </location>
</feature>
<evidence type="ECO:0000313" key="2">
    <source>
        <dbReference type="EMBL" id="ARU56067.1"/>
    </source>
</evidence>
<sequence>MYINDNKLNLTDYTRNKRTQTSQGATEAEALDKALDSRPVDRRIRPDRRRKQTRVQQERRRRRERRAPELLHPETAQPQALEAKKGTRVDTSA</sequence>
<dbReference type="RefSeq" id="WP_087461097.1">
    <property type="nucleotide sequence ID" value="NZ_CP021425.1"/>
</dbReference>
<dbReference type="EMBL" id="CP021425">
    <property type="protein sequence ID" value="ARU56067.1"/>
    <property type="molecule type" value="Genomic_DNA"/>
</dbReference>
<evidence type="ECO:0000256" key="1">
    <source>
        <dbReference type="SAM" id="MobiDB-lite"/>
    </source>
</evidence>
<proteinExistence type="predicted"/>
<protein>
    <submittedName>
        <fullName evidence="2">Uncharacterized protein</fullName>
    </submittedName>
</protein>
<keyword evidence="3" id="KW-1185">Reference proteome</keyword>
<dbReference type="AlphaFoldDB" id="A0A1Y0I6E4"/>
<accession>A0A1Y0I6E4</accession>
<dbReference type="KEGG" id="ome:OLMES_1993"/>
<gene>
    <name evidence="2" type="ORF">OLMES_1993</name>
</gene>
<evidence type="ECO:0000313" key="3">
    <source>
        <dbReference type="Proteomes" id="UP000196027"/>
    </source>
</evidence>
<dbReference type="Proteomes" id="UP000196027">
    <property type="component" value="Chromosome"/>
</dbReference>
<feature type="compositionally biased region" description="Basic residues" evidence="1">
    <location>
        <begin position="45"/>
        <end position="65"/>
    </location>
</feature>
<name>A0A1Y0I6E4_9GAMM</name>
<feature type="compositionally biased region" description="Basic and acidic residues" evidence="1">
    <location>
        <begin position="30"/>
        <end position="44"/>
    </location>
</feature>